<evidence type="ECO:0000256" key="7">
    <source>
        <dbReference type="SAM" id="SignalP"/>
    </source>
</evidence>
<reference evidence="9 10" key="1">
    <citation type="submission" date="2022-06" db="EMBL/GenBank/DDBJ databases">
        <title>Isolation of gut microbiota from human fecal samples.</title>
        <authorList>
            <person name="Pamer E.G."/>
            <person name="Barat B."/>
            <person name="Waligurski E."/>
            <person name="Medina S."/>
            <person name="Paddock L."/>
            <person name="Mostad J."/>
        </authorList>
    </citation>
    <scope>NUCLEOTIDE SEQUENCE [LARGE SCALE GENOMIC DNA]</scope>
    <source>
        <strain evidence="9 10">SL.3.17</strain>
    </source>
</reference>
<evidence type="ECO:0000256" key="3">
    <source>
        <dbReference type="ARBA" id="ARBA00019758"/>
    </source>
</evidence>
<proteinExistence type="predicted"/>
<feature type="signal peptide" evidence="7">
    <location>
        <begin position="1"/>
        <end position="26"/>
    </location>
</feature>
<dbReference type="PANTHER" id="PTHR13593">
    <property type="match status" value="1"/>
</dbReference>
<sequence length="1886" mass="207359">MKRIITILFAAMICLCAGAAAAPAYADTDDGTIAHDMETGNRMFITLESNPQYRWNVNGSAAKNNVLHLDDSSGYNCQFRFDKVENDWYGLKHIKDDGIDRFVDVEDRSKASGSVLHVWEEDDDELGGSKNYHRHFAFYYVKTDSNGNRCYYIKNRNSGLWVGVENNSIKIGSKIVQTTKENRRLWIVTPAVVPLSGDETKVLPDNNPAYCEFSRKGTTETINRVEDHTQNAQLWYYNIGTSSKWYLKWVDKYKAYEIEVVKSDESRCGTIWAPERKGGGGDIFILTVKRKDRGKNDGTEQLWRFVKQSDGSYKLRNARSGRYMAESKQKYLKESDSGGSCELDLIRGADGDRTYAFADPWMKNIPDGAYLSSINMPGTHDTGTAAVVQDNIPSISLTSCQSFFFDEQLSIGARAFDIRCSATKSRPSPADVKIIHGSELWQCSNRDGSDLTLKDIFDESVKFLNRCPSEAIVMTVKPDDGMKEELAAAVGDFIKNNKKYVWTGDGIPTMGEARGKIVFVRRYPIDVNRYNPADDGLQTSWFGPDVTGWDNHDYGAYKYAIKIYPSSDKDNPNIPIYVQDAYNKYSSGKWDYITGTMKQTVGNDSSHKIPDNAWIYNYTSAAVGFPLGLTRDINPKLMRDSSSDNAGYIDNRRLGMVMLNFINGPTSRLIYQTNQDSSKFYEPKVTFPDRIAITYGDPLSKAVLSGQSSGDNGSWVFEDGDYMPTPDDYKAKKTFKLTYKPADSRIRPVTKDVTITDFNKKPVYIILESYTIVYGQPIPELNYIYNQRELASGDTAADLGVTVRLDLPSPIPEKLPPGTYKITADISSDKYQASVSEGSLQVNKKKLGVKWDDTSNLVWTGDPVNVSAELTGVLSGEDCQPVIEGGNEIGPSWNSQDPQNPTAYTATVTGLKGADKDNYQLPSDGTAVNYYIRRAEATDYRFPDEAIMTYGQKLSEAQLVGASGNGRFVFVEMQNGRPVDMGDKMPDAGTKDYTMAFVPENTDLERAVSEQVTVTVSPRPITVRADAQNKTYGNETPELTWELDTGSQLAAADDKKALKLDLTAGEGDSKMCPAGTYTIKKGTCENTNYEVTVMENVLQVARREAELSWPQSHTLSYTGNPADITAEVTNRADPADDCEVNLAGIRTNAGSYTAVAVSLSNKNYALPRDASKLAWKYTIEKADPGVTFPTTAEITYGQTLSQAKLTVEKQPVAGTFAFTDAEKMPQVKDSGSKYEMTFTPADSANYQSVTQDVPVKVTPKPLTVVIDNKEKTYGQPTPQLTWHMDESQLVAGDQISDFELALQVEGNGGSQDCDAGSYRIEATVQNTNDNYRLVYDGGILTVAPLLAEIKWSDTTNIEVGGKAPEAEITNLLTGDDCRLNIDSDGTDEPSWTADSQELKDLKIFKAEITGTKGADKDNYQLPEDLSIQYLVRRAGASDYSIPQKAVMTYGQSLSQARLILAAGAGDFTFVSNQAGLTDIGDTVPQAAGEQEYWLKYTPKDMTQRPVVEKVSVTIAKKNITAQAENAEKTYGEKTKLAYMLDESQLVNGDTKDDLNLILTAVGEENVSGDEERSPAGVYTIKEKSVSPNYRVALSSASLWIRQRQTGIVWSDVSNLSYTGKPAGVTASARDLLPGDEAKIRVIGGNQVEVGTYKAIAESISNDNYRLPTDKDSVEQRILTYTIQKAVPQVTFPKAAVLTYGQSLAAAELRGAAGEGDFDFDNPAETPSVKESGKTRRMVFNPADTTRYYAVSRDVEIQVQPLTVSLTWLGAKARDYDGKPSKVRAVAGNLLKGDSCKVTVKNGNQVKPGTYTAKAVKLSNHNYALPGNASKKYTIRGTGAGAAGYDGNKTAGTSDPSKTGFLVAANILLILSLAAIIAVFRRKGRTK</sequence>
<protein>
    <recommendedName>
        <fullName evidence="3">1-phosphatidylinositol phosphodiesterase</fullName>
        <ecNumber evidence="2">4.6.1.13</ecNumber>
    </recommendedName>
    <alternativeName>
        <fullName evidence="4">Phosphatidylinositol diacylglycerol-lyase</fullName>
    </alternativeName>
    <alternativeName>
        <fullName evidence="5">Phosphatidylinositol-specific phospholipase C</fullName>
    </alternativeName>
</protein>
<name>A0ABT1RJ56_9FIRM</name>
<evidence type="ECO:0000313" key="10">
    <source>
        <dbReference type="Proteomes" id="UP001524502"/>
    </source>
</evidence>
<dbReference type="EMBL" id="JANFXK010000001">
    <property type="protein sequence ID" value="MCQ4635206.1"/>
    <property type="molecule type" value="Genomic_DNA"/>
</dbReference>
<dbReference type="Gene3D" id="3.20.20.190">
    <property type="entry name" value="Phosphatidylinositol (PI) phosphodiesterase"/>
    <property type="match status" value="1"/>
</dbReference>
<dbReference type="Pfam" id="PF18676">
    <property type="entry name" value="MBG_2"/>
    <property type="match status" value="3"/>
</dbReference>
<feature type="domain" description="Phosphatidylinositol-specific phospholipase C X" evidence="8">
    <location>
        <begin position="367"/>
        <end position="522"/>
    </location>
</feature>
<dbReference type="InterPro" id="IPR000909">
    <property type="entry name" value="PLipase_C_PInositol-sp_X_dom"/>
</dbReference>
<accession>A0ABT1RJ56</accession>
<dbReference type="InterPro" id="IPR051057">
    <property type="entry name" value="PI-PLC_domain"/>
</dbReference>
<evidence type="ECO:0000313" key="9">
    <source>
        <dbReference type="EMBL" id="MCQ4635206.1"/>
    </source>
</evidence>
<evidence type="ECO:0000256" key="5">
    <source>
        <dbReference type="ARBA" id="ARBA00030782"/>
    </source>
</evidence>
<evidence type="ECO:0000256" key="1">
    <source>
        <dbReference type="ARBA" id="ARBA00001316"/>
    </source>
</evidence>
<dbReference type="Proteomes" id="UP001524502">
    <property type="component" value="Unassembled WGS sequence"/>
</dbReference>
<keyword evidence="7" id="KW-0732">Signal</keyword>
<dbReference type="PANTHER" id="PTHR13593:SF113">
    <property type="entry name" value="SI:DKEY-266F7.9"/>
    <property type="match status" value="1"/>
</dbReference>
<dbReference type="InterPro" id="IPR017946">
    <property type="entry name" value="PLC-like_Pdiesterase_TIM-brl"/>
</dbReference>
<dbReference type="InterPro" id="IPR041286">
    <property type="entry name" value="MBG_2"/>
</dbReference>
<dbReference type="CDD" id="cd00161">
    <property type="entry name" value="beta-trefoil_Ricin-like"/>
    <property type="match status" value="1"/>
</dbReference>
<evidence type="ECO:0000256" key="6">
    <source>
        <dbReference type="SAM" id="Phobius"/>
    </source>
</evidence>
<dbReference type="PROSITE" id="PS50007">
    <property type="entry name" value="PIPLC_X_DOMAIN"/>
    <property type="match status" value="1"/>
</dbReference>
<keyword evidence="10" id="KW-1185">Reference proteome</keyword>
<dbReference type="EC" id="4.6.1.13" evidence="2"/>
<organism evidence="9 10">
    <name type="scientific">Anaerovorax odorimutans</name>
    <dbReference type="NCBI Taxonomy" id="109327"/>
    <lineage>
        <taxon>Bacteria</taxon>
        <taxon>Bacillati</taxon>
        <taxon>Bacillota</taxon>
        <taxon>Clostridia</taxon>
        <taxon>Peptostreptococcales</taxon>
        <taxon>Anaerovoracaceae</taxon>
        <taxon>Anaerovorax</taxon>
    </lineage>
</organism>
<evidence type="ECO:0000259" key="8">
    <source>
        <dbReference type="SMART" id="SM00148"/>
    </source>
</evidence>
<dbReference type="SMART" id="SM00148">
    <property type="entry name" value="PLCXc"/>
    <property type="match status" value="1"/>
</dbReference>
<feature type="chain" id="PRO_5046506417" description="1-phosphatidylinositol phosphodiesterase" evidence="7">
    <location>
        <begin position="27"/>
        <end position="1886"/>
    </location>
</feature>
<keyword evidence="6" id="KW-0472">Membrane</keyword>
<dbReference type="SUPFAM" id="SSF51695">
    <property type="entry name" value="PLC-like phosphodiesterases"/>
    <property type="match status" value="1"/>
</dbReference>
<keyword evidence="6" id="KW-1133">Transmembrane helix</keyword>
<feature type="transmembrane region" description="Helical" evidence="6">
    <location>
        <begin position="1859"/>
        <end position="1879"/>
    </location>
</feature>
<comment type="caution">
    <text evidence="9">The sequence shown here is derived from an EMBL/GenBank/DDBJ whole genome shotgun (WGS) entry which is preliminary data.</text>
</comment>
<keyword evidence="6" id="KW-0812">Transmembrane</keyword>
<dbReference type="RefSeq" id="WP_256130407.1">
    <property type="nucleotide sequence ID" value="NZ_JANFXK010000001.1"/>
</dbReference>
<dbReference type="Gene3D" id="2.80.10.50">
    <property type="match status" value="2"/>
</dbReference>
<evidence type="ECO:0000256" key="4">
    <source>
        <dbReference type="ARBA" id="ARBA00030474"/>
    </source>
</evidence>
<comment type="catalytic activity">
    <reaction evidence="1">
        <text>a 1,2-diacyl-sn-glycero-3-phospho-(1D-myo-inositol) = 1D-myo-inositol 1,2-cyclic phosphate + a 1,2-diacyl-sn-glycerol</text>
        <dbReference type="Rhea" id="RHEA:17093"/>
        <dbReference type="ChEBI" id="CHEBI:17815"/>
        <dbReference type="ChEBI" id="CHEBI:57880"/>
        <dbReference type="ChEBI" id="CHEBI:58484"/>
        <dbReference type="EC" id="4.6.1.13"/>
    </reaction>
</comment>
<gene>
    <name evidence="9" type="ORF">NE619_00470</name>
</gene>
<dbReference type="InterPro" id="IPR035992">
    <property type="entry name" value="Ricin_B-like_lectins"/>
</dbReference>
<evidence type="ECO:0000256" key="2">
    <source>
        <dbReference type="ARBA" id="ARBA00012581"/>
    </source>
</evidence>
<dbReference type="SUPFAM" id="SSF50370">
    <property type="entry name" value="Ricin B-like lectins"/>
    <property type="match status" value="2"/>
</dbReference>